<protein>
    <submittedName>
        <fullName evidence="4">DUF4974 domain-containing protein</fullName>
    </submittedName>
</protein>
<keyword evidence="1" id="KW-0812">Transmembrane</keyword>
<dbReference type="PIRSF" id="PIRSF018266">
    <property type="entry name" value="FecR"/>
    <property type="match status" value="1"/>
</dbReference>
<proteinExistence type="predicted"/>
<evidence type="ECO:0000259" key="2">
    <source>
        <dbReference type="Pfam" id="PF04773"/>
    </source>
</evidence>
<dbReference type="Gene3D" id="3.55.50.30">
    <property type="match status" value="1"/>
</dbReference>
<dbReference type="Pfam" id="PF04773">
    <property type="entry name" value="FecR"/>
    <property type="match status" value="1"/>
</dbReference>
<dbReference type="InterPro" id="IPR032508">
    <property type="entry name" value="FecR_C"/>
</dbReference>
<dbReference type="EMBL" id="VCNI01000001">
    <property type="protein sequence ID" value="TMU57361.1"/>
    <property type="molecule type" value="Genomic_DNA"/>
</dbReference>
<feature type="transmembrane region" description="Helical" evidence="1">
    <location>
        <begin position="80"/>
        <end position="98"/>
    </location>
</feature>
<name>A0ABY2WQT2_9FLAO</name>
<keyword evidence="1" id="KW-1133">Transmembrane helix</keyword>
<dbReference type="InterPro" id="IPR012373">
    <property type="entry name" value="Ferrdict_sens_TM"/>
</dbReference>
<reference evidence="4 5" key="1">
    <citation type="submission" date="2019-05" db="EMBL/GenBank/DDBJ databases">
        <title>Flagellimonas sp. AsT0115, sp. nov., isolated from a marine red algae, Asparagopsis taxiformis.</title>
        <authorList>
            <person name="Kim J."/>
            <person name="Jeong S.E."/>
            <person name="Jeon C.O."/>
        </authorList>
    </citation>
    <scope>NUCLEOTIDE SEQUENCE [LARGE SCALE GENOMIC DNA]</scope>
    <source>
        <strain evidence="4 5">AsT0115</strain>
    </source>
</reference>
<dbReference type="InterPro" id="IPR006860">
    <property type="entry name" value="FecR"/>
</dbReference>
<dbReference type="PANTHER" id="PTHR30273">
    <property type="entry name" value="PERIPLASMIC SIGNAL SENSOR AND SIGMA FACTOR ACTIVATOR FECR-RELATED"/>
    <property type="match status" value="1"/>
</dbReference>
<dbReference type="PANTHER" id="PTHR30273:SF2">
    <property type="entry name" value="PROTEIN FECR"/>
    <property type="match status" value="1"/>
</dbReference>
<dbReference type="Pfam" id="PF16344">
    <property type="entry name" value="FecR_C"/>
    <property type="match status" value="1"/>
</dbReference>
<keyword evidence="1" id="KW-0472">Membrane</keyword>
<feature type="domain" description="FecR protein" evidence="2">
    <location>
        <begin position="168"/>
        <end position="262"/>
    </location>
</feature>
<comment type="caution">
    <text evidence="4">The sequence shown here is derived from an EMBL/GenBank/DDBJ whole genome shotgun (WGS) entry which is preliminary data.</text>
</comment>
<dbReference type="Proteomes" id="UP000751614">
    <property type="component" value="Unassembled WGS sequence"/>
</dbReference>
<evidence type="ECO:0000259" key="3">
    <source>
        <dbReference type="Pfam" id="PF16344"/>
    </source>
</evidence>
<keyword evidence="5" id="KW-1185">Reference proteome</keyword>
<dbReference type="RefSeq" id="WP_138834774.1">
    <property type="nucleotide sequence ID" value="NZ_VCNI01000001.1"/>
</dbReference>
<accession>A0ABY2WQT2</accession>
<sequence length="382" mass="42871">MSTEEILKYIKGDASTEEAKQVEDWIISSDLNAKKYNLLKSQFIAATFNQTTDTVEVGREYEAFSKKAQQIKRIQGLRSLLKYAASIILVFGTGYILYTANLDDQEPVPIPENAITLQTADDKIMVISENGTAQVLDKQGNIVGAQSGSKLVYDNAPVLEELVYNTLTVPYGKTFDLQLSDGTKVTLNAGSSIKYPVKFLKDIHREVFLIGEAFFDVAHDVEHQFVVNADQMDITVLGTKFNVSSYPEDAMVNTVLVEGSVQISPTDEDQDMKTNTRLEPGFKASLEKSNGQVTIDEADISLHTAWINGKIVFRHTPFKNIVKKLERHYDVEIINNNQLLDNEVFTASFDIETIEEVLATFSKTYPIHYQYNEIKQLVINSN</sequence>
<gene>
    <name evidence="4" type="ORF">FGG15_07405</name>
</gene>
<evidence type="ECO:0000313" key="4">
    <source>
        <dbReference type="EMBL" id="TMU57361.1"/>
    </source>
</evidence>
<evidence type="ECO:0000256" key="1">
    <source>
        <dbReference type="SAM" id="Phobius"/>
    </source>
</evidence>
<organism evidence="4 5">
    <name type="scientific">Flagellimonas algicola</name>
    <dbReference type="NCBI Taxonomy" id="2583815"/>
    <lineage>
        <taxon>Bacteria</taxon>
        <taxon>Pseudomonadati</taxon>
        <taxon>Bacteroidota</taxon>
        <taxon>Flavobacteriia</taxon>
        <taxon>Flavobacteriales</taxon>
        <taxon>Flavobacteriaceae</taxon>
        <taxon>Flagellimonas</taxon>
    </lineage>
</organism>
<feature type="domain" description="Protein FecR C-terminal" evidence="3">
    <location>
        <begin position="310"/>
        <end position="373"/>
    </location>
</feature>
<dbReference type="Gene3D" id="2.60.120.1440">
    <property type="match status" value="1"/>
</dbReference>
<evidence type="ECO:0000313" key="5">
    <source>
        <dbReference type="Proteomes" id="UP000751614"/>
    </source>
</evidence>